<comment type="caution">
    <text evidence="1">The sequence shown here is derived from an EMBL/GenBank/DDBJ whole genome shotgun (WGS) entry which is preliminary data.</text>
</comment>
<proteinExistence type="predicted"/>
<dbReference type="Proteomes" id="UP000284824">
    <property type="component" value="Unassembled WGS sequence"/>
</dbReference>
<protein>
    <submittedName>
        <fullName evidence="1">Uncharacterized protein</fullName>
    </submittedName>
</protein>
<sequence>MAPSERLANRAAEGKRNVQPARLIEGQRTFGWREALNKLEIAYPVRIK</sequence>
<keyword evidence="2" id="KW-1185">Reference proteome</keyword>
<evidence type="ECO:0000313" key="2">
    <source>
        <dbReference type="Proteomes" id="UP000284824"/>
    </source>
</evidence>
<name>A0A438ML07_9ACTN</name>
<dbReference type="EMBL" id="SAUN01000001">
    <property type="protein sequence ID" value="RVX46434.1"/>
    <property type="molecule type" value="Genomic_DNA"/>
</dbReference>
<gene>
    <name evidence="1" type="ORF">EDD27_9316</name>
</gene>
<dbReference type="AlphaFoldDB" id="A0A438ML07"/>
<organism evidence="1 2">
    <name type="scientific">Nonomuraea polychroma</name>
    <dbReference type="NCBI Taxonomy" id="46176"/>
    <lineage>
        <taxon>Bacteria</taxon>
        <taxon>Bacillati</taxon>
        <taxon>Actinomycetota</taxon>
        <taxon>Actinomycetes</taxon>
        <taxon>Streptosporangiales</taxon>
        <taxon>Streptosporangiaceae</taxon>
        <taxon>Nonomuraea</taxon>
    </lineage>
</organism>
<reference evidence="1 2" key="1">
    <citation type="submission" date="2019-01" db="EMBL/GenBank/DDBJ databases">
        <title>Sequencing the genomes of 1000 actinobacteria strains.</title>
        <authorList>
            <person name="Klenk H.-P."/>
        </authorList>
    </citation>
    <scope>NUCLEOTIDE SEQUENCE [LARGE SCALE GENOMIC DNA]</scope>
    <source>
        <strain evidence="1 2">DSM 43925</strain>
    </source>
</reference>
<accession>A0A438ML07</accession>
<evidence type="ECO:0000313" key="1">
    <source>
        <dbReference type="EMBL" id="RVX46434.1"/>
    </source>
</evidence>